<dbReference type="AlphaFoldDB" id="A0A644U8W0"/>
<evidence type="ECO:0000313" key="1">
    <source>
        <dbReference type="EMBL" id="MPL75379.1"/>
    </source>
</evidence>
<sequence length="80" mass="9606">MIFNEIIIFTNFYKIFLKQIFLNNKYLGTPKHLYAIKNNIIIVGVILQKITSYHSMFLSIWLKKLPPLFYIIFGIYINFI</sequence>
<dbReference type="EMBL" id="VSSQ01000088">
    <property type="protein sequence ID" value="MPL75379.1"/>
    <property type="molecule type" value="Genomic_DNA"/>
</dbReference>
<name>A0A644U8W0_9ZZZZ</name>
<proteinExistence type="predicted"/>
<comment type="caution">
    <text evidence="1">The sequence shown here is derived from an EMBL/GenBank/DDBJ whole genome shotgun (WGS) entry which is preliminary data.</text>
</comment>
<organism evidence="1">
    <name type="scientific">bioreactor metagenome</name>
    <dbReference type="NCBI Taxonomy" id="1076179"/>
    <lineage>
        <taxon>unclassified sequences</taxon>
        <taxon>metagenomes</taxon>
        <taxon>ecological metagenomes</taxon>
    </lineage>
</organism>
<reference evidence="1" key="1">
    <citation type="submission" date="2019-08" db="EMBL/GenBank/DDBJ databases">
        <authorList>
            <person name="Kucharzyk K."/>
            <person name="Murdoch R.W."/>
            <person name="Higgins S."/>
            <person name="Loffler F."/>
        </authorList>
    </citation>
    <scope>NUCLEOTIDE SEQUENCE</scope>
</reference>
<accession>A0A644U8W0</accession>
<protein>
    <submittedName>
        <fullName evidence="1">Uncharacterized protein</fullName>
    </submittedName>
</protein>
<gene>
    <name evidence="1" type="ORF">SDC9_21203</name>
</gene>